<dbReference type="RefSeq" id="WP_051255575.1">
    <property type="nucleotide sequence ID" value="NZ_CP091521.1"/>
</dbReference>
<accession>A0A8T9MSN7</accession>
<evidence type="ECO:0000313" key="2">
    <source>
        <dbReference type="Proteomes" id="UP000831534"/>
    </source>
</evidence>
<dbReference type="Proteomes" id="UP000831534">
    <property type="component" value="Chromosome"/>
</dbReference>
<dbReference type="EMBL" id="CP091521">
    <property type="protein sequence ID" value="UOP04094.1"/>
    <property type="molecule type" value="Genomic_DNA"/>
</dbReference>
<protein>
    <submittedName>
        <fullName evidence="1">Uncharacterized protein</fullName>
    </submittedName>
</protein>
<reference evidence="1" key="2">
    <citation type="submission" date="2024-09" db="EMBL/GenBank/DDBJ databases">
        <authorList>
            <person name="Veyrier F.J."/>
        </authorList>
    </citation>
    <scope>NUCLEOTIDE SEQUENCE</scope>
    <source>
        <strain evidence="1">17694</strain>
    </source>
</reference>
<organism evidence="1 2">
    <name type="scientific">Conchiformibius kuhniae</name>
    <dbReference type="NCBI Taxonomy" id="211502"/>
    <lineage>
        <taxon>Bacteria</taxon>
        <taxon>Pseudomonadati</taxon>
        <taxon>Pseudomonadota</taxon>
        <taxon>Betaproteobacteria</taxon>
        <taxon>Neisseriales</taxon>
        <taxon>Neisseriaceae</taxon>
        <taxon>Conchiformibius</taxon>
    </lineage>
</organism>
<sequence length="112" mass="12969">MLYLKIRTEPAPPDAWWQRLLLRLLPCANPDFEPQIHLVCTWLLAFEAADQAPVREIGLDAAGRVIIKTPDARNYGYWTDNHLTYQDFQKHFPHQIIDCAEFQAHLIGCVIN</sequence>
<dbReference type="AlphaFoldDB" id="A0A8T9MSN7"/>
<gene>
    <name evidence="1" type="ORF">LVJ77_06340</name>
</gene>
<name>A0A8T9MSN7_9NEIS</name>
<reference evidence="1" key="1">
    <citation type="journal article" date="2022" name="Res Sq">
        <title>Evolution of multicellular longitudinally dividing oral cavity symbionts (Neisseriaceae).</title>
        <authorList>
            <person name="Nyongesa S."/>
            <person name="Weber P."/>
            <person name="Bernet E."/>
            <person name="Pullido F."/>
            <person name="Nieckarz M."/>
            <person name="Delaby M."/>
            <person name="Nieves C."/>
            <person name="Viehboeck T."/>
            <person name="Krause N."/>
            <person name="Rivera-Millot A."/>
            <person name="Nakamura A."/>
            <person name="Vischer N."/>
            <person name="VanNieuwenhze M."/>
            <person name="Brun Y."/>
            <person name="Cava F."/>
            <person name="Bulgheresi S."/>
            <person name="Veyrier F."/>
        </authorList>
    </citation>
    <scope>NUCLEOTIDE SEQUENCE</scope>
    <source>
        <strain evidence="1">17694</strain>
    </source>
</reference>
<evidence type="ECO:0000313" key="1">
    <source>
        <dbReference type="EMBL" id="UOP04094.1"/>
    </source>
</evidence>
<keyword evidence="2" id="KW-1185">Reference proteome</keyword>
<proteinExistence type="predicted"/>
<dbReference type="KEGG" id="ckh:LVJ77_06340"/>